<dbReference type="RefSeq" id="WP_116757362.1">
    <property type="nucleotide sequence ID" value="NZ_JBHUEX010000001.1"/>
</dbReference>
<dbReference type="GO" id="GO:0005737">
    <property type="term" value="C:cytoplasm"/>
    <property type="evidence" value="ECO:0007669"/>
    <property type="project" value="TreeGrafter"/>
</dbReference>
<dbReference type="Gene3D" id="3.90.1150.10">
    <property type="entry name" value="Aspartate Aminotransferase, domain 1"/>
    <property type="match status" value="1"/>
</dbReference>
<evidence type="ECO:0000313" key="8">
    <source>
        <dbReference type="Proteomes" id="UP000244893"/>
    </source>
</evidence>
<dbReference type="SUPFAM" id="SSF53383">
    <property type="entry name" value="PLP-dependent transferases"/>
    <property type="match status" value="1"/>
</dbReference>
<keyword evidence="4 7" id="KW-0808">Transferase</keyword>
<dbReference type="Gene3D" id="3.40.640.10">
    <property type="entry name" value="Type I PLP-dependent aspartate aminotransferase-like (Major domain)"/>
    <property type="match status" value="1"/>
</dbReference>
<reference evidence="7 8" key="1">
    <citation type="submission" date="2018-05" db="EMBL/GenBank/DDBJ databases">
        <title>Amnibacterium sp. M8JJ-5, whole genome shotgun sequence.</title>
        <authorList>
            <person name="Tuo L."/>
        </authorList>
    </citation>
    <scope>NUCLEOTIDE SEQUENCE [LARGE SCALE GENOMIC DNA]</scope>
    <source>
        <strain evidence="7 8">M8JJ-5</strain>
    </source>
</reference>
<dbReference type="OrthoDB" id="9763453at2"/>
<comment type="similarity">
    <text evidence="2">Belongs to the class-I pyridoxal-phosphate-dependent aminotransferase family.</text>
</comment>
<comment type="caution">
    <text evidence="7">The sequence shown here is derived from an EMBL/GenBank/DDBJ whole genome shotgun (WGS) entry which is preliminary data.</text>
</comment>
<dbReference type="CDD" id="cd00609">
    <property type="entry name" value="AAT_like"/>
    <property type="match status" value="1"/>
</dbReference>
<dbReference type="GO" id="GO:0030170">
    <property type="term" value="F:pyridoxal phosphate binding"/>
    <property type="evidence" value="ECO:0007669"/>
    <property type="project" value="InterPro"/>
</dbReference>
<dbReference type="InterPro" id="IPR015422">
    <property type="entry name" value="PyrdxlP-dep_Trfase_small"/>
</dbReference>
<dbReference type="PANTHER" id="PTHR43807:SF20">
    <property type="entry name" value="FI04487P"/>
    <property type="match status" value="1"/>
</dbReference>
<organism evidence="7 8">
    <name type="scientific">Amnibacterium flavum</name>
    <dbReference type="NCBI Taxonomy" id="2173173"/>
    <lineage>
        <taxon>Bacteria</taxon>
        <taxon>Bacillati</taxon>
        <taxon>Actinomycetota</taxon>
        <taxon>Actinomycetes</taxon>
        <taxon>Micrococcales</taxon>
        <taxon>Microbacteriaceae</taxon>
        <taxon>Amnibacterium</taxon>
    </lineage>
</organism>
<dbReference type="GO" id="GO:0016212">
    <property type="term" value="F:kynurenine-oxoglutarate transaminase activity"/>
    <property type="evidence" value="ECO:0007669"/>
    <property type="project" value="TreeGrafter"/>
</dbReference>
<keyword evidence="5" id="KW-0663">Pyridoxal phosphate</keyword>
<evidence type="ECO:0000313" key="7">
    <source>
        <dbReference type="EMBL" id="PVZ94851.1"/>
    </source>
</evidence>
<dbReference type="InterPro" id="IPR015421">
    <property type="entry name" value="PyrdxlP-dep_Trfase_major"/>
</dbReference>
<dbReference type="Proteomes" id="UP000244893">
    <property type="component" value="Unassembled WGS sequence"/>
</dbReference>
<feature type="domain" description="Aminotransferase class I/classII large" evidence="6">
    <location>
        <begin position="41"/>
        <end position="367"/>
    </location>
</feature>
<evidence type="ECO:0000256" key="4">
    <source>
        <dbReference type="ARBA" id="ARBA00022679"/>
    </source>
</evidence>
<dbReference type="InterPro" id="IPR004839">
    <property type="entry name" value="Aminotransferase_I/II_large"/>
</dbReference>
<evidence type="ECO:0000256" key="2">
    <source>
        <dbReference type="ARBA" id="ARBA00007441"/>
    </source>
</evidence>
<dbReference type="PANTHER" id="PTHR43807">
    <property type="entry name" value="FI04487P"/>
    <property type="match status" value="1"/>
</dbReference>
<protein>
    <submittedName>
        <fullName evidence="7">Aminotransferase</fullName>
    </submittedName>
</protein>
<name>A0A2V1HR94_9MICO</name>
<evidence type="ECO:0000256" key="1">
    <source>
        <dbReference type="ARBA" id="ARBA00001933"/>
    </source>
</evidence>
<accession>A0A2V1HR94</accession>
<dbReference type="InterPro" id="IPR051326">
    <property type="entry name" value="Kynurenine-oxoglutarate_AT"/>
</dbReference>
<evidence type="ECO:0000259" key="6">
    <source>
        <dbReference type="Pfam" id="PF00155"/>
    </source>
</evidence>
<dbReference type="Pfam" id="PF00155">
    <property type="entry name" value="Aminotran_1_2"/>
    <property type="match status" value="1"/>
</dbReference>
<evidence type="ECO:0000256" key="3">
    <source>
        <dbReference type="ARBA" id="ARBA00022576"/>
    </source>
</evidence>
<keyword evidence="3 7" id="KW-0032">Aminotransferase</keyword>
<keyword evidence="8" id="KW-1185">Reference proteome</keyword>
<dbReference type="InterPro" id="IPR015424">
    <property type="entry name" value="PyrdxlP-dep_Trfase"/>
</dbReference>
<proteinExistence type="inferred from homology"/>
<sequence>MTVQGAWQRAARGALLLDDDGTARTTIFAEMSALAASTGSINLGQGFPDYPGPVEVTDAAQREIANGNNQYPPGRGMAVLREAIAEHQKRFYGLVVDPDTEVLVTAGATEALSAAILALVEPGDEVLTFEPFYDEYGAVIGLADGIHTTVRLRSPDFAPDHDDLRAAVTDRTRLIIVNTPHNPTGAVFDRETLQLIVELAERHDALIVTDEVYEHLHYDGSTHTPIATLPGAAERTITISSGGKTFNTTGWKIGWVIATAPLISAIVAVKQFLTYVNGAPFQPAIAAGLQLPDAFYRDLASDLAGKRDLLAGGLRAAGFDITLPRAGYFIVADAAPLGYDDGGAFCRALPELAGVVAVPISAFCLPGSAGQYGSLVRFAFCKRLEVLEQASEQLARLSV</sequence>
<comment type="cofactor">
    <cofactor evidence="1">
        <name>pyridoxal 5'-phosphate</name>
        <dbReference type="ChEBI" id="CHEBI:597326"/>
    </cofactor>
</comment>
<dbReference type="AlphaFoldDB" id="A0A2V1HR94"/>
<dbReference type="EMBL" id="QEOP01000002">
    <property type="protein sequence ID" value="PVZ94851.1"/>
    <property type="molecule type" value="Genomic_DNA"/>
</dbReference>
<gene>
    <name evidence="7" type="ORF">DDQ50_08490</name>
</gene>
<evidence type="ECO:0000256" key="5">
    <source>
        <dbReference type="ARBA" id="ARBA00022898"/>
    </source>
</evidence>
<dbReference type="FunFam" id="3.40.640.10:FF:000024">
    <property type="entry name" value="Kynurenine--oxoglutarate transaminase 3"/>
    <property type="match status" value="1"/>
</dbReference>